<comment type="caution">
    <text evidence="3">The sequence shown here is derived from an EMBL/GenBank/DDBJ whole genome shotgun (WGS) entry which is preliminary data.</text>
</comment>
<evidence type="ECO:0000313" key="4">
    <source>
        <dbReference type="Proteomes" id="UP000632322"/>
    </source>
</evidence>
<protein>
    <submittedName>
        <fullName evidence="3">ABC transporter substrate-binding protein</fullName>
    </submittedName>
</protein>
<dbReference type="RefSeq" id="WP_181271129.1">
    <property type="nucleotide sequence ID" value="NZ_BMJG01000004.1"/>
</dbReference>
<dbReference type="PANTHER" id="PTHR35936:SF17">
    <property type="entry name" value="ARGININE-BINDING EXTRACELLULAR PROTEIN ARTP"/>
    <property type="match status" value="1"/>
</dbReference>
<reference evidence="4" key="1">
    <citation type="journal article" date="2019" name="Int. J. Syst. Evol. Microbiol.">
        <title>The Global Catalogue of Microorganisms (GCM) 10K type strain sequencing project: providing services to taxonomists for standard genome sequencing and annotation.</title>
        <authorList>
            <consortium name="The Broad Institute Genomics Platform"/>
            <consortium name="The Broad Institute Genome Sequencing Center for Infectious Disease"/>
            <person name="Wu L."/>
            <person name="Ma J."/>
        </authorList>
    </citation>
    <scope>NUCLEOTIDE SEQUENCE [LARGE SCALE GENOMIC DNA]</scope>
    <source>
        <strain evidence="4">CGMCC 1.15472</strain>
    </source>
</reference>
<gene>
    <name evidence="3" type="ORF">GCM10010974_16360</name>
</gene>
<dbReference type="Gene3D" id="3.40.190.10">
    <property type="entry name" value="Periplasmic binding protein-like II"/>
    <property type="match status" value="2"/>
</dbReference>
<proteinExistence type="predicted"/>
<evidence type="ECO:0000256" key="1">
    <source>
        <dbReference type="ARBA" id="ARBA00022729"/>
    </source>
</evidence>
<accession>A0ABQ1M4J9</accession>
<keyword evidence="1" id="KW-0732">Signal</keyword>
<dbReference type="SMART" id="SM00062">
    <property type="entry name" value="PBPb"/>
    <property type="match status" value="1"/>
</dbReference>
<dbReference type="EMBL" id="BMJG01000004">
    <property type="protein sequence ID" value="GGC34622.1"/>
    <property type="molecule type" value="Genomic_DNA"/>
</dbReference>
<dbReference type="SUPFAM" id="SSF53850">
    <property type="entry name" value="Periplasmic binding protein-like II"/>
    <property type="match status" value="1"/>
</dbReference>
<keyword evidence="4" id="KW-1185">Reference proteome</keyword>
<dbReference type="Proteomes" id="UP000632322">
    <property type="component" value="Unassembled WGS sequence"/>
</dbReference>
<sequence>MAAISKKQGGLLAAVVVVLALIAGGVIALVNVRGSEASAEPGTEDSVAASSEFDLSSKNADGRPHIDPVPEAVAALKKSGFTPVRDGKLTVVGTGQAGGAPLGVLASDDNKTRIGVEADFAQLIAEGLGLDYQQAVTSWADWPLGIQSGKYDLVTSNVTVTDERKRLYDFSSYRTDLLGFYVKSDSPIDSIKDADDASGLKIIVSSGTNQEQVLLTWNKRLEKEGKDPAELVYYDDDSAATLAIQSGRADATFGPNPTGAFKAAVNGETKWVGTLNGGWPKHADIAAATKKGNGLITPVNIVLNHAIENGQYAEILKRWGLEDEAVEKSVINPPGLPESES</sequence>
<dbReference type="Pfam" id="PF00497">
    <property type="entry name" value="SBP_bac_3"/>
    <property type="match status" value="1"/>
</dbReference>
<dbReference type="InterPro" id="IPR001638">
    <property type="entry name" value="Solute-binding_3/MltF_N"/>
</dbReference>
<dbReference type="CDD" id="cd01004">
    <property type="entry name" value="PBP2_MidA_like"/>
    <property type="match status" value="1"/>
</dbReference>
<evidence type="ECO:0000259" key="2">
    <source>
        <dbReference type="SMART" id="SM00062"/>
    </source>
</evidence>
<name>A0ABQ1M4J9_9MICO</name>
<dbReference type="PANTHER" id="PTHR35936">
    <property type="entry name" value="MEMBRANE-BOUND LYTIC MUREIN TRANSGLYCOSYLASE F"/>
    <property type="match status" value="1"/>
</dbReference>
<evidence type="ECO:0000313" key="3">
    <source>
        <dbReference type="EMBL" id="GGC34622.1"/>
    </source>
</evidence>
<organism evidence="3 4">
    <name type="scientific">Brevibacterium sediminis</name>
    <dbReference type="NCBI Taxonomy" id="1857024"/>
    <lineage>
        <taxon>Bacteria</taxon>
        <taxon>Bacillati</taxon>
        <taxon>Actinomycetota</taxon>
        <taxon>Actinomycetes</taxon>
        <taxon>Micrococcales</taxon>
        <taxon>Brevibacteriaceae</taxon>
        <taxon>Brevibacterium</taxon>
    </lineage>
</organism>
<feature type="domain" description="Solute-binding protein family 3/N-terminal" evidence="2">
    <location>
        <begin position="88"/>
        <end position="323"/>
    </location>
</feature>